<dbReference type="InterPro" id="IPR036047">
    <property type="entry name" value="F-box-like_dom_sf"/>
</dbReference>
<evidence type="ECO:0000259" key="1">
    <source>
        <dbReference type="PROSITE" id="PS50181"/>
    </source>
</evidence>
<dbReference type="SUPFAM" id="SSF81383">
    <property type="entry name" value="F-box domain"/>
    <property type="match status" value="1"/>
</dbReference>
<dbReference type="InterPro" id="IPR040338">
    <property type="entry name" value="At1g67623-like"/>
</dbReference>
<dbReference type="InterPro" id="IPR001810">
    <property type="entry name" value="F-box_dom"/>
</dbReference>
<dbReference type="Proteomes" id="UP001163823">
    <property type="component" value="Chromosome 9"/>
</dbReference>
<protein>
    <submittedName>
        <fullName evidence="2">F-box protein</fullName>
    </submittedName>
</protein>
<keyword evidence="3" id="KW-1185">Reference proteome</keyword>
<dbReference type="PROSITE" id="PS50181">
    <property type="entry name" value="FBOX"/>
    <property type="match status" value="1"/>
</dbReference>
<dbReference type="KEGG" id="qsa:O6P43_021737"/>
<gene>
    <name evidence="2" type="ORF">O6P43_021737</name>
</gene>
<accession>A0AAD7LBJ5</accession>
<dbReference type="InterPro" id="IPR057136">
    <property type="entry name" value="At2g35280_TPR_dom"/>
</dbReference>
<organism evidence="2 3">
    <name type="scientific">Quillaja saponaria</name>
    <name type="common">Soap bark tree</name>
    <dbReference type="NCBI Taxonomy" id="32244"/>
    <lineage>
        <taxon>Eukaryota</taxon>
        <taxon>Viridiplantae</taxon>
        <taxon>Streptophyta</taxon>
        <taxon>Embryophyta</taxon>
        <taxon>Tracheophyta</taxon>
        <taxon>Spermatophyta</taxon>
        <taxon>Magnoliopsida</taxon>
        <taxon>eudicotyledons</taxon>
        <taxon>Gunneridae</taxon>
        <taxon>Pentapetalae</taxon>
        <taxon>rosids</taxon>
        <taxon>fabids</taxon>
        <taxon>Fabales</taxon>
        <taxon>Quillajaceae</taxon>
        <taxon>Quillaja</taxon>
    </lineage>
</organism>
<evidence type="ECO:0000313" key="2">
    <source>
        <dbReference type="EMBL" id="KAJ7955089.1"/>
    </source>
</evidence>
<feature type="domain" description="F-box" evidence="1">
    <location>
        <begin position="20"/>
        <end position="69"/>
    </location>
</feature>
<dbReference type="EMBL" id="JARAOO010000009">
    <property type="protein sequence ID" value="KAJ7955089.1"/>
    <property type="molecule type" value="Genomic_DNA"/>
</dbReference>
<comment type="caution">
    <text evidence="2">The sequence shown here is derived from an EMBL/GenBank/DDBJ whole genome shotgun (WGS) entry which is preliminary data.</text>
</comment>
<sequence>MRVLRAINKSRNKGRSNYHASTIKSLPSEHLKEVLARVGSDSFIDLYMAKQTCKEFLRIAEDDYIYKNISMEKFPRVPWKPSNQVAQFLRRCEEAGNAEALFRRGMLEYFTHVRRELGTKYLRMAAQKGHMEARYVYGILLMCYNGGDKVIKQKGFELLCLLRRDKCVTKCRKRVKEFISIMWINCSVQNDQALICCWHSKTCNDNWKAKTGGRSSLSDDEDDEDDDVVCQFCGWDKEVKLFCNMFGVHN</sequence>
<dbReference type="PANTHER" id="PTHR33784:SF10">
    <property type="entry name" value="F-BOX PROTEIN"/>
    <property type="match status" value="1"/>
</dbReference>
<dbReference type="PANTHER" id="PTHR33784">
    <property type="entry name" value="OS05G0482100 PROTEIN"/>
    <property type="match status" value="1"/>
</dbReference>
<dbReference type="SUPFAM" id="SSF81901">
    <property type="entry name" value="HCP-like"/>
    <property type="match status" value="1"/>
</dbReference>
<reference evidence="2" key="1">
    <citation type="journal article" date="2023" name="Science">
        <title>Elucidation of the pathway for biosynthesis of saponin adjuvants from the soapbark tree.</title>
        <authorList>
            <person name="Reed J."/>
            <person name="Orme A."/>
            <person name="El-Demerdash A."/>
            <person name="Owen C."/>
            <person name="Martin L.B.B."/>
            <person name="Misra R.C."/>
            <person name="Kikuchi S."/>
            <person name="Rejzek M."/>
            <person name="Martin A.C."/>
            <person name="Harkess A."/>
            <person name="Leebens-Mack J."/>
            <person name="Louveau T."/>
            <person name="Stephenson M.J."/>
            <person name="Osbourn A."/>
        </authorList>
    </citation>
    <scope>NUCLEOTIDE SEQUENCE</scope>
    <source>
        <strain evidence="2">S10</strain>
    </source>
</reference>
<dbReference type="AlphaFoldDB" id="A0AAD7LBJ5"/>
<dbReference type="Pfam" id="PF23310">
    <property type="entry name" value="TPR_27"/>
    <property type="match status" value="1"/>
</dbReference>
<evidence type="ECO:0000313" key="3">
    <source>
        <dbReference type="Proteomes" id="UP001163823"/>
    </source>
</evidence>
<name>A0AAD7LBJ5_QUISA</name>
<proteinExistence type="predicted"/>